<gene>
    <name evidence="6" type="ORF">PA7_07370</name>
</gene>
<protein>
    <submittedName>
        <fullName evidence="6">TetR family transcriptional regulator</fullName>
    </submittedName>
</protein>
<sequence>MALFQEVDYHQMTMEGVAARARVGKSTVYRWWSTKASLVIDAVDVALTAMRQGPIEVTGDSATVVRELVRRIVEAVASPAGRMIAAVSGDLRNDLAGQRQLAAMLGPHRAAGSSIVYALISRGDLPHDLDADLMLDLIAGTVLSRILLGRHPTPALVDQLTDLVLEGRLPRLSS</sequence>
<dbReference type="InterPro" id="IPR001647">
    <property type="entry name" value="HTH_TetR"/>
</dbReference>
<keyword evidence="3" id="KW-0804">Transcription</keyword>
<feature type="DNA-binding region" description="H-T-H motif" evidence="4">
    <location>
        <begin position="13"/>
        <end position="32"/>
    </location>
</feature>
<dbReference type="GO" id="GO:0003700">
    <property type="term" value="F:DNA-binding transcription factor activity"/>
    <property type="evidence" value="ECO:0007669"/>
    <property type="project" value="TreeGrafter"/>
</dbReference>
<organism evidence="6 7">
    <name type="scientific">Pseudonocardia asaccharolytica DSM 44247 = NBRC 16224</name>
    <dbReference type="NCBI Taxonomy" id="1123024"/>
    <lineage>
        <taxon>Bacteria</taxon>
        <taxon>Bacillati</taxon>
        <taxon>Actinomycetota</taxon>
        <taxon>Actinomycetes</taxon>
        <taxon>Pseudonocardiales</taxon>
        <taxon>Pseudonocardiaceae</taxon>
        <taxon>Pseudonocardia</taxon>
    </lineage>
</organism>
<accession>A0A511CWF4</accession>
<feature type="domain" description="HTH tetR-type" evidence="5">
    <location>
        <begin position="1"/>
        <end position="50"/>
    </location>
</feature>
<dbReference type="PANTHER" id="PTHR30055">
    <property type="entry name" value="HTH-TYPE TRANSCRIPTIONAL REGULATOR RUTR"/>
    <property type="match status" value="1"/>
</dbReference>
<evidence type="ECO:0000256" key="1">
    <source>
        <dbReference type="ARBA" id="ARBA00023015"/>
    </source>
</evidence>
<keyword evidence="1" id="KW-0805">Transcription regulation</keyword>
<dbReference type="EMBL" id="BJVI01000004">
    <property type="protein sequence ID" value="GEL16900.1"/>
    <property type="molecule type" value="Genomic_DNA"/>
</dbReference>
<comment type="caution">
    <text evidence="6">The sequence shown here is derived from an EMBL/GenBank/DDBJ whole genome shotgun (WGS) entry which is preliminary data.</text>
</comment>
<dbReference type="InterPro" id="IPR036271">
    <property type="entry name" value="Tet_transcr_reg_TetR-rel_C_sf"/>
</dbReference>
<dbReference type="Gene3D" id="1.10.357.10">
    <property type="entry name" value="Tetracycline Repressor, domain 2"/>
    <property type="match status" value="1"/>
</dbReference>
<proteinExistence type="predicted"/>
<name>A0A511CWF4_9PSEU</name>
<evidence type="ECO:0000313" key="7">
    <source>
        <dbReference type="Proteomes" id="UP000321328"/>
    </source>
</evidence>
<dbReference type="GO" id="GO:0000976">
    <property type="term" value="F:transcription cis-regulatory region binding"/>
    <property type="evidence" value="ECO:0007669"/>
    <property type="project" value="TreeGrafter"/>
</dbReference>
<dbReference type="SUPFAM" id="SSF46689">
    <property type="entry name" value="Homeodomain-like"/>
    <property type="match status" value="1"/>
</dbReference>
<evidence type="ECO:0000256" key="3">
    <source>
        <dbReference type="ARBA" id="ARBA00023163"/>
    </source>
</evidence>
<dbReference type="PANTHER" id="PTHR30055:SF148">
    <property type="entry name" value="TETR-FAMILY TRANSCRIPTIONAL REGULATOR"/>
    <property type="match status" value="1"/>
</dbReference>
<dbReference type="Pfam" id="PF16859">
    <property type="entry name" value="TetR_C_11"/>
    <property type="match status" value="1"/>
</dbReference>
<dbReference type="Gene3D" id="1.10.10.60">
    <property type="entry name" value="Homeodomain-like"/>
    <property type="match status" value="1"/>
</dbReference>
<evidence type="ECO:0000313" key="6">
    <source>
        <dbReference type="EMBL" id="GEL16900.1"/>
    </source>
</evidence>
<dbReference type="PROSITE" id="PS50977">
    <property type="entry name" value="HTH_TETR_2"/>
    <property type="match status" value="1"/>
</dbReference>
<dbReference type="AlphaFoldDB" id="A0A511CWF4"/>
<dbReference type="SUPFAM" id="SSF48498">
    <property type="entry name" value="Tetracyclin repressor-like, C-terminal domain"/>
    <property type="match status" value="1"/>
</dbReference>
<evidence type="ECO:0000256" key="4">
    <source>
        <dbReference type="PROSITE-ProRule" id="PRU00335"/>
    </source>
</evidence>
<dbReference type="InterPro" id="IPR009057">
    <property type="entry name" value="Homeodomain-like_sf"/>
</dbReference>
<dbReference type="Pfam" id="PF00440">
    <property type="entry name" value="TetR_N"/>
    <property type="match status" value="1"/>
</dbReference>
<dbReference type="OrthoDB" id="9796019at2"/>
<keyword evidence="7" id="KW-1185">Reference proteome</keyword>
<dbReference type="Proteomes" id="UP000321328">
    <property type="component" value="Unassembled WGS sequence"/>
</dbReference>
<evidence type="ECO:0000256" key="2">
    <source>
        <dbReference type="ARBA" id="ARBA00023125"/>
    </source>
</evidence>
<keyword evidence="2 4" id="KW-0238">DNA-binding</keyword>
<reference evidence="6 7" key="1">
    <citation type="submission" date="2019-07" db="EMBL/GenBank/DDBJ databases">
        <title>Whole genome shotgun sequence of Pseudonocardia asaccharolytica NBRC 16224.</title>
        <authorList>
            <person name="Hosoyama A."/>
            <person name="Uohara A."/>
            <person name="Ohji S."/>
            <person name="Ichikawa N."/>
        </authorList>
    </citation>
    <scope>NUCLEOTIDE SEQUENCE [LARGE SCALE GENOMIC DNA]</scope>
    <source>
        <strain evidence="6 7">NBRC 16224</strain>
    </source>
</reference>
<evidence type="ECO:0000259" key="5">
    <source>
        <dbReference type="PROSITE" id="PS50977"/>
    </source>
</evidence>
<dbReference type="InterPro" id="IPR050109">
    <property type="entry name" value="HTH-type_TetR-like_transc_reg"/>
</dbReference>
<dbReference type="InterPro" id="IPR011075">
    <property type="entry name" value="TetR_C"/>
</dbReference>
<dbReference type="STRING" id="1123024.GCA_000423625_02315"/>